<dbReference type="InterPro" id="IPR002213">
    <property type="entry name" value="UDP_glucos_trans"/>
</dbReference>
<reference evidence="3" key="1">
    <citation type="submission" date="2012-08" db="EMBL/GenBank/DDBJ databases">
        <title>Nonribosomal assembly of natural lipocyclocarbamate LP-pla2 inhibitors.</title>
        <authorList>
            <person name="Johnston C.W."/>
            <person name="Zvanych R."/>
            <person name="Khyzha N."/>
            <person name="Magarvey N.A."/>
        </authorList>
    </citation>
    <scope>NUCLEOTIDE SEQUENCE</scope>
    <source>
        <strain evidence="3">DSM 11579</strain>
    </source>
</reference>
<dbReference type="InterPro" id="IPR010610">
    <property type="entry name" value="EryCIII-like_C"/>
</dbReference>
<dbReference type="InterPro" id="IPR004276">
    <property type="entry name" value="GlycoTrans_28_N"/>
</dbReference>
<organism evidence="3">
    <name type="scientific">Pseudomonas fluorescens</name>
    <dbReference type="NCBI Taxonomy" id="294"/>
    <lineage>
        <taxon>Bacteria</taxon>
        <taxon>Pseudomonadati</taxon>
        <taxon>Pseudomonadota</taxon>
        <taxon>Gammaproteobacteria</taxon>
        <taxon>Pseudomonadales</taxon>
        <taxon>Pseudomonadaceae</taxon>
        <taxon>Pseudomonas</taxon>
    </lineage>
</organism>
<dbReference type="EMBL" id="JX564641">
    <property type="protein sequence ID" value="AFV70300.1"/>
    <property type="molecule type" value="Genomic_DNA"/>
</dbReference>
<dbReference type="GO" id="GO:0008194">
    <property type="term" value="F:UDP-glycosyltransferase activity"/>
    <property type="evidence" value="ECO:0007669"/>
    <property type="project" value="InterPro"/>
</dbReference>
<dbReference type="RefSeq" id="WP_072431537.1">
    <property type="nucleotide sequence ID" value="NZ_JAAOIQ010000001.1"/>
</dbReference>
<dbReference type="Gene3D" id="3.40.50.2000">
    <property type="entry name" value="Glycogen Phosphorylase B"/>
    <property type="match status" value="2"/>
</dbReference>
<dbReference type="SUPFAM" id="SSF53756">
    <property type="entry name" value="UDP-Glycosyltransferase/glycogen phosphorylase"/>
    <property type="match status" value="1"/>
</dbReference>
<dbReference type="PANTHER" id="PTHR48050">
    <property type="entry name" value="STEROL 3-BETA-GLUCOSYLTRANSFERASE"/>
    <property type="match status" value="1"/>
</dbReference>
<sequence>MHVIITAVGSAGDVHPFVGIGRTLAARGHRITFCASAAFAPLIERCGFEFLPLGTREEYDEVMADPALWHPRTSLPTLWKTIASTLREQYRLLEQACDDETVMLGSLWAFSARLLHEKHGIPLVTAQVSPFGFWSAAAPSTHPPGTNLPGFVPYRMKRLLLGLIERAFLDRVMAPQLNSFRQELGLPAVKRIISQWISSPDRVLGLFPQWFAPVQHDWPAQTVLTGFPLFDESGFQQMDAELQDFLDEDNPVVFTPGSTMVNSEQYFTAAVQALKQVNRRGVFLTSQPVDPAVSAQGRILVRRYVPMSRILPQSAALVHHGGVGTTALAMAAGVPQIATPFAHDQFDNAARMERLGCGLRVFPPASAESLAAALDKVLNSPDVRASCDRYRALIASGDSACEAAAQQVEALARRATHGTAPKRYQVA</sequence>
<evidence type="ECO:0000259" key="2">
    <source>
        <dbReference type="Pfam" id="PF06722"/>
    </source>
</evidence>
<feature type="domain" description="Erythromycin biosynthesis protein CIII-like C-terminal" evidence="2">
    <location>
        <begin position="302"/>
        <end position="406"/>
    </location>
</feature>
<dbReference type="PANTHER" id="PTHR48050:SF13">
    <property type="entry name" value="STEROL 3-BETA-GLUCOSYLTRANSFERASE UGT80A2"/>
    <property type="match status" value="1"/>
</dbReference>
<dbReference type="CDD" id="cd03784">
    <property type="entry name" value="GT1_Gtf-like"/>
    <property type="match status" value="1"/>
</dbReference>
<dbReference type="GO" id="GO:0005975">
    <property type="term" value="P:carbohydrate metabolic process"/>
    <property type="evidence" value="ECO:0007669"/>
    <property type="project" value="InterPro"/>
</dbReference>
<dbReference type="GO" id="GO:0033072">
    <property type="term" value="P:vancomycin biosynthetic process"/>
    <property type="evidence" value="ECO:0007669"/>
    <property type="project" value="UniProtKB-ARBA"/>
</dbReference>
<name>K7QPA7_PSEFL</name>
<accession>K7QPA7</accession>
<proteinExistence type="predicted"/>
<protein>
    <submittedName>
        <fullName evidence="3">LpiA</fullName>
    </submittedName>
</protein>
<dbReference type="Pfam" id="PF03033">
    <property type="entry name" value="Glyco_transf_28"/>
    <property type="match status" value="1"/>
</dbReference>
<feature type="domain" description="Glycosyltransferase family 28 N-terminal" evidence="1">
    <location>
        <begin position="3"/>
        <end position="130"/>
    </location>
</feature>
<evidence type="ECO:0000313" key="3">
    <source>
        <dbReference type="EMBL" id="AFV70300.1"/>
    </source>
</evidence>
<dbReference type="AlphaFoldDB" id="K7QPA7"/>
<evidence type="ECO:0000259" key="1">
    <source>
        <dbReference type="Pfam" id="PF03033"/>
    </source>
</evidence>
<dbReference type="GO" id="GO:0016758">
    <property type="term" value="F:hexosyltransferase activity"/>
    <property type="evidence" value="ECO:0007669"/>
    <property type="project" value="InterPro"/>
</dbReference>
<gene>
    <name evidence="3" type="primary">lpiA</name>
</gene>
<dbReference type="InterPro" id="IPR050426">
    <property type="entry name" value="Glycosyltransferase_28"/>
</dbReference>
<dbReference type="Pfam" id="PF06722">
    <property type="entry name" value="EryCIII-like_C"/>
    <property type="match status" value="1"/>
</dbReference>